<feature type="domain" description="Inosine/uridine-preferring nucleoside hydrolase" evidence="4">
    <location>
        <begin position="28"/>
        <end position="320"/>
    </location>
</feature>
<dbReference type="PANTHER" id="PTHR46190:SF1">
    <property type="entry name" value="SI:CH211-201H21.5"/>
    <property type="match status" value="1"/>
</dbReference>
<feature type="region of interest" description="Disordered" evidence="2">
    <location>
        <begin position="334"/>
        <end position="380"/>
    </location>
</feature>
<dbReference type="EMBL" id="CAVLEF010000010">
    <property type="protein sequence ID" value="CAK1548706.1"/>
    <property type="molecule type" value="Genomic_DNA"/>
</dbReference>
<evidence type="ECO:0000256" key="1">
    <source>
        <dbReference type="ARBA" id="ARBA00009176"/>
    </source>
</evidence>
<dbReference type="GO" id="GO:0016799">
    <property type="term" value="F:hydrolase activity, hydrolyzing N-glycosyl compounds"/>
    <property type="evidence" value="ECO:0007669"/>
    <property type="project" value="InterPro"/>
</dbReference>
<keyword evidence="3" id="KW-0732">Signal</keyword>
<dbReference type="Proteomes" id="UP001497472">
    <property type="component" value="Unassembled WGS sequence"/>
</dbReference>
<dbReference type="InterPro" id="IPR036452">
    <property type="entry name" value="Ribo_hydro-like"/>
</dbReference>
<evidence type="ECO:0000313" key="6">
    <source>
        <dbReference type="Proteomes" id="UP001497472"/>
    </source>
</evidence>
<organism evidence="5 6">
    <name type="scientific">Leptosia nina</name>
    <dbReference type="NCBI Taxonomy" id="320188"/>
    <lineage>
        <taxon>Eukaryota</taxon>
        <taxon>Metazoa</taxon>
        <taxon>Ecdysozoa</taxon>
        <taxon>Arthropoda</taxon>
        <taxon>Hexapoda</taxon>
        <taxon>Insecta</taxon>
        <taxon>Pterygota</taxon>
        <taxon>Neoptera</taxon>
        <taxon>Endopterygota</taxon>
        <taxon>Lepidoptera</taxon>
        <taxon>Glossata</taxon>
        <taxon>Ditrysia</taxon>
        <taxon>Papilionoidea</taxon>
        <taxon>Pieridae</taxon>
        <taxon>Pierinae</taxon>
        <taxon>Leptosia</taxon>
    </lineage>
</organism>
<keyword evidence="6" id="KW-1185">Reference proteome</keyword>
<feature type="chain" id="PRO_5043897863" description="Inosine/uridine-preferring nucleoside hydrolase domain-containing protein" evidence="3">
    <location>
        <begin position="22"/>
        <end position="380"/>
    </location>
</feature>
<accession>A0AAV1JJG4</accession>
<comment type="caution">
    <text evidence="5">The sequence shown here is derived from an EMBL/GenBank/DDBJ whole genome shotgun (WGS) entry which is preliminary data.</text>
</comment>
<reference evidence="5 6" key="1">
    <citation type="submission" date="2023-11" db="EMBL/GenBank/DDBJ databases">
        <authorList>
            <person name="Okamura Y."/>
        </authorList>
    </citation>
    <scope>NUCLEOTIDE SEQUENCE [LARGE SCALE GENOMIC DNA]</scope>
</reference>
<evidence type="ECO:0000256" key="2">
    <source>
        <dbReference type="SAM" id="MobiDB-lite"/>
    </source>
</evidence>
<dbReference type="Pfam" id="PF01156">
    <property type="entry name" value="IU_nuc_hydro"/>
    <property type="match status" value="1"/>
</dbReference>
<sequence>MRLRLLKIGFVYLFIVSMSTANAFGPKLIIDHDGGADDAMAIFMALLNEKYFNGPKIVAISTVHGNVNESQAFQNTQRILSIAGRRDIPIYRGAGSALVIDVPTDRYFGIDGLGDNDTTKYEPIEAQSDVAAIALINLSKKYSDALTIVTLGPLTNIALAVKLDPDFISRISQAYIAAGYVYTNGLTKIEFNVKLDVEAYYIVIENGSSDQITLIPSSQIKQYLNVGRKWRRDTFGVIDTDIVRSLNDFERISMAQSKDWNLLDPAAMALVLEPSLVLEKKLTRNKVYLCGKLRGKTSNDFKTKSPNARLVYSADKDAYQDFLMKIFSAEINDQSNGDTSNENNDNSNNDNSANTTESNDNANGNDDENTSNTNDGDNNN</sequence>
<feature type="compositionally biased region" description="Low complexity" evidence="2">
    <location>
        <begin position="338"/>
        <end position="380"/>
    </location>
</feature>
<dbReference type="SUPFAM" id="SSF53590">
    <property type="entry name" value="Nucleoside hydrolase"/>
    <property type="match status" value="1"/>
</dbReference>
<evidence type="ECO:0000313" key="5">
    <source>
        <dbReference type="EMBL" id="CAK1548706.1"/>
    </source>
</evidence>
<dbReference type="PANTHER" id="PTHR46190">
    <property type="entry name" value="SI:CH211-201H21.5-RELATED"/>
    <property type="match status" value="1"/>
</dbReference>
<protein>
    <recommendedName>
        <fullName evidence="4">Inosine/uridine-preferring nucleoside hydrolase domain-containing protein</fullName>
    </recommendedName>
</protein>
<comment type="similarity">
    <text evidence="1">Belongs to the IUNH family.</text>
</comment>
<dbReference type="InterPro" id="IPR052775">
    <property type="entry name" value="IUN_hydrolase"/>
</dbReference>
<evidence type="ECO:0000256" key="3">
    <source>
        <dbReference type="SAM" id="SignalP"/>
    </source>
</evidence>
<dbReference type="AlphaFoldDB" id="A0AAV1JJG4"/>
<dbReference type="InterPro" id="IPR001910">
    <property type="entry name" value="Inosine/uridine_hydrolase_dom"/>
</dbReference>
<gene>
    <name evidence="5" type="ORF">LNINA_LOCUS8068</name>
</gene>
<evidence type="ECO:0000259" key="4">
    <source>
        <dbReference type="Pfam" id="PF01156"/>
    </source>
</evidence>
<feature type="signal peptide" evidence="3">
    <location>
        <begin position="1"/>
        <end position="21"/>
    </location>
</feature>
<name>A0AAV1JJG4_9NEOP</name>
<dbReference type="Gene3D" id="3.90.245.10">
    <property type="entry name" value="Ribonucleoside hydrolase-like"/>
    <property type="match status" value="1"/>
</dbReference>
<proteinExistence type="inferred from homology"/>